<feature type="domain" description="HTH LytTR-type" evidence="3">
    <location>
        <begin position="155"/>
        <end position="259"/>
    </location>
</feature>
<reference evidence="4 5" key="1">
    <citation type="submission" date="2021-07" db="EMBL/GenBank/DDBJ databases">
        <title>Characterization of Violacein-producing bacteria and related species.</title>
        <authorList>
            <person name="Wilson H.S."/>
            <person name="De Leon M.E."/>
        </authorList>
    </citation>
    <scope>NUCLEOTIDE SEQUENCE [LARGE SCALE GENOMIC DNA]</scope>
    <source>
        <strain evidence="4 5">HSC-2F05</strain>
    </source>
</reference>
<dbReference type="Pfam" id="PF00072">
    <property type="entry name" value="Response_reg"/>
    <property type="match status" value="1"/>
</dbReference>
<organism evidence="4 5">
    <name type="scientific">Massilia hydrophila</name>
    <dbReference type="NCBI Taxonomy" id="3044279"/>
    <lineage>
        <taxon>Bacteria</taxon>
        <taxon>Pseudomonadati</taxon>
        <taxon>Pseudomonadota</taxon>
        <taxon>Betaproteobacteria</taxon>
        <taxon>Burkholderiales</taxon>
        <taxon>Oxalobacteraceae</taxon>
        <taxon>Telluria group</taxon>
        <taxon>Massilia</taxon>
    </lineage>
</organism>
<accession>A0ABS7YJD6</accession>
<sequence length="259" mass="28389">MRIRTLIVDDEALARRGIRQLLEGDAGIEVVGECADGASAIEAIAALQPDLVFLDIAMPEADGFDVIAAVGGDCMPATIFVTAYDQYAVRAFEVQALDYLLKPVEPARLRDALARARSRLAGPDRTDTTNDLAARVAAVLGELGAGPARRYLRRLPIRKAGRVLLLDVDEVTHFEATGNYIEVHTRERMHLLRETLSGLETRLDPEAFLRVSRSCIVNTRDIRELQPQPSGDFVLLLDGDSEVLGSRRYRAGIDGLLRG</sequence>
<gene>
    <name evidence="4" type="ORF">LE190_20825</name>
</gene>
<dbReference type="PROSITE" id="PS50110">
    <property type="entry name" value="RESPONSE_REGULATORY"/>
    <property type="match status" value="1"/>
</dbReference>
<comment type="caution">
    <text evidence="4">The sequence shown here is derived from an EMBL/GenBank/DDBJ whole genome shotgun (WGS) entry which is preliminary data.</text>
</comment>
<keyword evidence="5" id="KW-1185">Reference proteome</keyword>
<dbReference type="PANTHER" id="PTHR37299:SF1">
    <property type="entry name" value="STAGE 0 SPORULATION PROTEIN A HOMOLOG"/>
    <property type="match status" value="1"/>
</dbReference>
<dbReference type="Proteomes" id="UP001198602">
    <property type="component" value="Unassembled WGS sequence"/>
</dbReference>
<dbReference type="InterPro" id="IPR001789">
    <property type="entry name" value="Sig_transdc_resp-reg_receiver"/>
</dbReference>
<evidence type="ECO:0000259" key="3">
    <source>
        <dbReference type="PROSITE" id="PS50930"/>
    </source>
</evidence>
<dbReference type="EMBL" id="JAHYBX010000014">
    <property type="protein sequence ID" value="MCA1858354.1"/>
    <property type="molecule type" value="Genomic_DNA"/>
</dbReference>
<dbReference type="PROSITE" id="PS50930">
    <property type="entry name" value="HTH_LYTTR"/>
    <property type="match status" value="1"/>
</dbReference>
<dbReference type="RefSeq" id="WP_225240504.1">
    <property type="nucleotide sequence ID" value="NZ_JAHYBX010000014.1"/>
</dbReference>
<feature type="domain" description="Response regulatory" evidence="2">
    <location>
        <begin position="4"/>
        <end position="117"/>
    </location>
</feature>
<evidence type="ECO:0000256" key="1">
    <source>
        <dbReference type="PROSITE-ProRule" id="PRU00169"/>
    </source>
</evidence>
<evidence type="ECO:0000313" key="4">
    <source>
        <dbReference type="EMBL" id="MCA1858354.1"/>
    </source>
</evidence>
<name>A0ABS7YJD6_9BURK</name>
<dbReference type="InterPro" id="IPR046947">
    <property type="entry name" value="LytR-like"/>
</dbReference>
<dbReference type="Gene3D" id="3.40.50.2300">
    <property type="match status" value="1"/>
</dbReference>
<dbReference type="SUPFAM" id="SSF52172">
    <property type="entry name" value="CheY-like"/>
    <property type="match status" value="1"/>
</dbReference>
<keyword evidence="4" id="KW-0238">DNA-binding</keyword>
<dbReference type="PANTHER" id="PTHR37299">
    <property type="entry name" value="TRANSCRIPTIONAL REGULATOR-RELATED"/>
    <property type="match status" value="1"/>
</dbReference>
<protein>
    <submittedName>
        <fullName evidence="4">LytTR family DNA-binding domain-containing protein</fullName>
    </submittedName>
</protein>
<dbReference type="InterPro" id="IPR007492">
    <property type="entry name" value="LytTR_DNA-bd_dom"/>
</dbReference>
<feature type="modified residue" description="4-aspartylphosphate" evidence="1">
    <location>
        <position position="55"/>
    </location>
</feature>
<dbReference type="Pfam" id="PF04397">
    <property type="entry name" value="LytTR"/>
    <property type="match status" value="1"/>
</dbReference>
<proteinExistence type="predicted"/>
<keyword evidence="1" id="KW-0597">Phosphoprotein</keyword>
<evidence type="ECO:0000259" key="2">
    <source>
        <dbReference type="PROSITE" id="PS50110"/>
    </source>
</evidence>
<dbReference type="Gene3D" id="2.40.50.1020">
    <property type="entry name" value="LytTr DNA-binding domain"/>
    <property type="match status" value="1"/>
</dbReference>
<dbReference type="SMART" id="SM00850">
    <property type="entry name" value="LytTR"/>
    <property type="match status" value="1"/>
</dbReference>
<evidence type="ECO:0000313" key="5">
    <source>
        <dbReference type="Proteomes" id="UP001198602"/>
    </source>
</evidence>
<dbReference type="InterPro" id="IPR011006">
    <property type="entry name" value="CheY-like_superfamily"/>
</dbReference>
<dbReference type="GO" id="GO:0003677">
    <property type="term" value="F:DNA binding"/>
    <property type="evidence" value="ECO:0007669"/>
    <property type="project" value="UniProtKB-KW"/>
</dbReference>
<dbReference type="SMART" id="SM00448">
    <property type="entry name" value="REC"/>
    <property type="match status" value="1"/>
</dbReference>